<reference evidence="2 3" key="1">
    <citation type="submission" date="2021-01" db="EMBL/GenBank/DDBJ databases">
        <title>Sequencing the genomes of 1000 actinobacteria strains.</title>
        <authorList>
            <person name="Klenk H.-P."/>
        </authorList>
    </citation>
    <scope>NUCLEOTIDE SEQUENCE [LARGE SCALE GENOMIC DNA]</scope>
    <source>
        <strain evidence="2 3">DSM 18239</strain>
    </source>
</reference>
<dbReference type="EMBL" id="JAFBBZ010000001">
    <property type="protein sequence ID" value="MBM7507648.1"/>
    <property type="molecule type" value="Genomic_DNA"/>
</dbReference>
<feature type="transmembrane region" description="Helical" evidence="1">
    <location>
        <begin position="72"/>
        <end position="94"/>
    </location>
</feature>
<keyword evidence="3" id="KW-1185">Reference proteome</keyword>
<evidence type="ECO:0000256" key="1">
    <source>
        <dbReference type="SAM" id="Phobius"/>
    </source>
</evidence>
<evidence type="ECO:0008006" key="4">
    <source>
        <dbReference type="Google" id="ProtNLM"/>
    </source>
</evidence>
<proteinExistence type="predicted"/>
<feature type="transmembrane region" description="Helical" evidence="1">
    <location>
        <begin position="43"/>
        <end position="66"/>
    </location>
</feature>
<protein>
    <recommendedName>
        <fullName evidence="4">Zinc ribbon domain-containing protein</fullName>
    </recommendedName>
</protein>
<keyword evidence="1" id="KW-1133">Transmembrane helix</keyword>
<organism evidence="2 3">
    <name type="scientific">Nocardioides salarius</name>
    <dbReference type="NCBI Taxonomy" id="374513"/>
    <lineage>
        <taxon>Bacteria</taxon>
        <taxon>Bacillati</taxon>
        <taxon>Actinomycetota</taxon>
        <taxon>Actinomycetes</taxon>
        <taxon>Propionibacteriales</taxon>
        <taxon>Nocardioidaceae</taxon>
        <taxon>Nocardioides</taxon>
    </lineage>
</organism>
<evidence type="ECO:0000313" key="2">
    <source>
        <dbReference type="EMBL" id="MBM7507648.1"/>
    </source>
</evidence>
<keyword evidence="1" id="KW-0812">Transmembrane</keyword>
<accession>A0ABS2M8Y3</accession>
<comment type="caution">
    <text evidence="2">The sequence shown here is derived from an EMBL/GenBank/DDBJ whole genome shotgun (WGS) entry which is preliminary data.</text>
</comment>
<evidence type="ECO:0000313" key="3">
    <source>
        <dbReference type="Proteomes" id="UP000732378"/>
    </source>
</evidence>
<sequence length="103" mass="10723">MASNWSWQCSRGHEAPDRAETCPVCGDTDLDWRSTGTTKEWDVGALLYIVLGLGLVAGGLATWVNADDGDTAIVVVGGVLLAAGFFVGTIGAVAEGIRMARPD</sequence>
<gene>
    <name evidence="2" type="ORF">JOE61_001462</name>
</gene>
<keyword evidence="1" id="KW-0472">Membrane</keyword>
<name>A0ABS2M8Y3_9ACTN</name>
<dbReference type="RefSeq" id="WP_193670699.1">
    <property type="nucleotide sequence ID" value="NZ_JACDTV010000017.1"/>
</dbReference>
<dbReference type="Proteomes" id="UP000732378">
    <property type="component" value="Unassembled WGS sequence"/>
</dbReference>